<evidence type="ECO:0000313" key="4">
    <source>
        <dbReference type="Proteomes" id="UP000759103"/>
    </source>
</evidence>
<dbReference type="Proteomes" id="UP000759103">
    <property type="component" value="Unassembled WGS sequence"/>
</dbReference>
<evidence type="ECO:0000313" key="3">
    <source>
        <dbReference type="EMBL" id="MBW6530018.1"/>
    </source>
</evidence>
<protein>
    <submittedName>
        <fullName evidence="3">CPBP family intramembrane metalloprotease</fullName>
    </submittedName>
</protein>
<reference evidence="3 4" key="1">
    <citation type="submission" date="2021-07" db="EMBL/GenBank/DDBJ databases">
        <title>Sphingomonas sp.</title>
        <authorList>
            <person name="Feng G."/>
            <person name="Li J."/>
            <person name="Pan M."/>
        </authorList>
    </citation>
    <scope>NUCLEOTIDE SEQUENCE [LARGE SCALE GENOMIC DNA]</scope>
    <source>
        <strain evidence="3 4">RRHST34</strain>
    </source>
</reference>
<gene>
    <name evidence="3" type="ORF">KZ820_04665</name>
</gene>
<feature type="domain" description="CAAX prenyl protease 2/Lysostaphin resistance protein A-like" evidence="2">
    <location>
        <begin position="138"/>
        <end position="226"/>
    </location>
</feature>
<organism evidence="3 4">
    <name type="scientific">Sphingomonas citri</name>
    <dbReference type="NCBI Taxonomy" id="2862499"/>
    <lineage>
        <taxon>Bacteria</taxon>
        <taxon>Pseudomonadati</taxon>
        <taxon>Pseudomonadota</taxon>
        <taxon>Alphaproteobacteria</taxon>
        <taxon>Sphingomonadales</taxon>
        <taxon>Sphingomonadaceae</taxon>
        <taxon>Sphingomonas</taxon>
    </lineage>
</organism>
<dbReference type="InterPro" id="IPR003675">
    <property type="entry name" value="Rce1/LyrA-like_dom"/>
</dbReference>
<comment type="caution">
    <text evidence="3">The sequence shown here is derived from an EMBL/GenBank/DDBJ whole genome shotgun (WGS) entry which is preliminary data.</text>
</comment>
<keyword evidence="4" id="KW-1185">Reference proteome</keyword>
<keyword evidence="3" id="KW-0378">Hydrolase</keyword>
<name>A0ABS7BKI1_9SPHN</name>
<sequence>MAGAAIWLAVALASLALFLRGGTRHYRWLYRPGGDARRRRFLLRALRPTLHFALVTLVALAALERLDTLAELPAEFAPARDAAIDLVGGTMPLDLLAWSTLGGVAIGGVIAGLVERWRGRSMTLGDVESVLPTTRGELGWGALLSVTAGVTEELFFRLLLPLLLVRCGVPGVAAFALACVLFGAAHRYQGAAGMIATALVGAVLALAYLLSGSLLAAVLLHVAIDLNALVVRPVLSGRVR</sequence>
<dbReference type="GO" id="GO:0008237">
    <property type="term" value="F:metallopeptidase activity"/>
    <property type="evidence" value="ECO:0007669"/>
    <property type="project" value="UniProtKB-KW"/>
</dbReference>
<keyword evidence="1" id="KW-1133">Transmembrane helix</keyword>
<accession>A0ABS7BKI1</accession>
<dbReference type="RefSeq" id="WP_219747461.1">
    <property type="nucleotide sequence ID" value="NZ_JAHXZN010000001.1"/>
</dbReference>
<dbReference type="EMBL" id="JAHXZN010000001">
    <property type="protein sequence ID" value="MBW6530018.1"/>
    <property type="molecule type" value="Genomic_DNA"/>
</dbReference>
<evidence type="ECO:0000256" key="1">
    <source>
        <dbReference type="SAM" id="Phobius"/>
    </source>
</evidence>
<feature type="transmembrane region" description="Helical" evidence="1">
    <location>
        <begin position="6"/>
        <end position="23"/>
    </location>
</feature>
<proteinExistence type="predicted"/>
<keyword evidence="1" id="KW-0812">Transmembrane</keyword>
<feature type="transmembrane region" description="Helical" evidence="1">
    <location>
        <begin position="44"/>
        <end position="63"/>
    </location>
</feature>
<feature type="transmembrane region" description="Helical" evidence="1">
    <location>
        <begin position="162"/>
        <end position="184"/>
    </location>
</feature>
<dbReference type="Pfam" id="PF02517">
    <property type="entry name" value="Rce1-like"/>
    <property type="match status" value="1"/>
</dbReference>
<feature type="transmembrane region" description="Helical" evidence="1">
    <location>
        <begin position="95"/>
        <end position="114"/>
    </location>
</feature>
<keyword evidence="1" id="KW-0472">Membrane</keyword>
<keyword evidence="3" id="KW-0482">Metalloprotease</keyword>
<keyword evidence="3" id="KW-0645">Protease</keyword>
<evidence type="ECO:0000259" key="2">
    <source>
        <dbReference type="Pfam" id="PF02517"/>
    </source>
</evidence>